<dbReference type="InterPro" id="IPR001841">
    <property type="entry name" value="Znf_RING"/>
</dbReference>
<dbReference type="EMBL" id="GG738871">
    <property type="protein sequence ID" value="EFC43887.1"/>
    <property type="molecule type" value="Genomic_DNA"/>
</dbReference>
<dbReference type="InterPro" id="IPR013083">
    <property type="entry name" value="Znf_RING/FYVE/PHD"/>
</dbReference>
<keyword evidence="2" id="KW-0812">Transmembrane</keyword>
<evidence type="ECO:0000256" key="2">
    <source>
        <dbReference type="SAM" id="Phobius"/>
    </source>
</evidence>
<dbReference type="PROSITE" id="PS50089">
    <property type="entry name" value="ZF_RING_2"/>
    <property type="match status" value="1"/>
</dbReference>
<dbReference type="SMART" id="SM00184">
    <property type="entry name" value="RING"/>
    <property type="match status" value="1"/>
</dbReference>
<reference evidence="4 5" key="1">
    <citation type="journal article" date="2010" name="Cell">
        <title>The genome of Naegleria gruberi illuminates early eukaryotic versatility.</title>
        <authorList>
            <person name="Fritz-Laylin L.K."/>
            <person name="Prochnik S.E."/>
            <person name="Ginger M.L."/>
            <person name="Dacks J.B."/>
            <person name="Carpenter M.L."/>
            <person name="Field M.C."/>
            <person name="Kuo A."/>
            <person name="Paredez A."/>
            <person name="Chapman J."/>
            <person name="Pham J."/>
            <person name="Shu S."/>
            <person name="Neupane R."/>
            <person name="Cipriano M."/>
            <person name="Mancuso J."/>
            <person name="Tu H."/>
            <person name="Salamov A."/>
            <person name="Lindquist E."/>
            <person name="Shapiro H."/>
            <person name="Lucas S."/>
            <person name="Grigoriev I.V."/>
            <person name="Cande W.Z."/>
            <person name="Fulton C."/>
            <person name="Rokhsar D.S."/>
            <person name="Dawson S.C."/>
        </authorList>
    </citation>
    <scope>NUCLEOTIDE SEQUENCE [LARGE SCALE GENOMIC DNA]</scope>
    <source>
        <strain evidence="4 5">NEG-M</strain>
    </source>
</reference>
<gene>
    <name evidence="4" type="ORF">NAEGRDRAFT_68213</name>
</gene>
<keyword evidence="2" id="KW-0472">Membrane</keyword>
<dbReference type="AlphaFoldDB" id="D2VGY6"/>
<evidence type="ECO:0000313" key="4">
    <source>
        <dbReference type="EMBL" id="EFC43887.1"/>
    </source>
</evidence>
<dbReference type="VEuPathDB" id="AmoebaDB:NAEGRDRAFT_68213"/>
<proteinExistence type="predicted"/>
<dbReference type="Proteomes" id="UP000006671">
    <property type="component" value="Unassembled WGS sequence"/>
</dbReference>
<evidence type="ECO:0000256" key="1">
    <source>
        <dbReference type="PROSITE-ProRule" id="PRU00175"/>
    </source>
</evidence>
<dbReference type="SUPFAM" id="SSF57850">
    <property type="entry name" value="RING/U-box"/>
    <property type="match status" value="1"/>
</dbReference>
<dbReference type="GO" id="GO:0008270">
    <property type="term" value="F:zinc ion binding"/>
    <property type="evidence" value="ECO:0007669"/>
    <property type="project" value="UniProtKB-KW"/>
</dbReference>
<keyword evidence="1" id="KW-0863">Zinc-finger</keyword>
<name>D2VGY6_NAEGR</name>
<protein>
    <submittedName>
        <fullName evidence="4">Predicted protein</fullName>
    </submittedName>
</protein>
<organism evidence="5">
    <name type="scientific">Naegleria gruberi</name>
    <name type="common">Amoeba</name>
    <dbReference type="NCBI Taxonomy" id="5762"/>
    <lineage>
        <taxon>Eukaryota</taxon>
        <taxon>Discoba</taxon>
        <taxon>Heterolobosea</taxon>
        <taxon>Tetramitia</taxon>
        <taxon>Eutetramitia</taxon>
        <taxon>Vahlkampfiidae</taxon>
        <taxon>Naegleria</taxon>
    </lineage>
</organism>
<feature type="transmembrane region" description="Helical" evidence="2">
    <location>
        <begin position="120"/>
        <end position="137"/>
    </location>
</feature>
<sequence>MDQLLGRIVASNRSESSRSILRVAIPTITFLTNPVVRSILFYMIAVYFFNVPSLFLTSSSPPSTSLENNLMMNGSVGNSSSGSSGAAADDNYQSINGGANVLFMSEQMGKRLSEVALDRVVIYGLMGYVGMAFYKLITPLTACCLYFVVPHTWFIVYYIAINGIYFEDSLRNTLYAILMIVSCYQVRYHLIHLYKTLDQIDRERRTMNSIELLITTLGNQRITRVANNISRMNLSQLKKYKEYLENELAKVVNLLPSLTNQGNNSQVENDSSTRAVTILEDDFNLASENCVICRDNPCEYRCIPCHHVCFCSGCVSEFAEKMEDEEMIGDEDDSGFFTQKPEIFSFDKILVNNSCPICRLQVHKLEYYKPMKNYVMERNTLTRDQFHSDGLLRASNEIFKLGLYCRERPDAVEKLVHCDRKNFE</sequence>
<feature type="transmembrane region" description="Helical" evidence="2">
    <location>
        <begin position="20"/>
        <end position="49"/>
    </location>
</feature>
<evidence type="ECO:0000313" key="5">
    <source>
        <dbReference type="Proteomes" id="UP000006671"/>
    </source>
</evidence>
<feature type="domain" description="RING-type" evidence="3">
    <location>
        <begin position="290"/>
        <end position="359"/>
    </location>
</feature>
<dbReference type="KEGG" id="ngr:NAEGRDRAFT_68213"/>
<keyword evidence="2" id="KW-1133">Transmembrane helix</keyword>
<keyword evidence="1" id="KW-0862">Zinc</keyword>
<keyword evidence="1" id="KW-0479">Metal-binding</keyword>
<dbReference type="InParanoid" id="D2VGY6"/>
<evidence type="ECO:0000259" key="3">
    <source>
        <dbReference type="PROSITE" id="PS50089"/>
    </source>
</evidence>
<dbReference type="GeneID" id="8847739"/>
<dbReference type="RefSeq" id="XP_002676631.1">
    <property type="nucleotide sequence ID" value="XM_002676585.1"/>
</dbReference>
<dbReference type="Gene3D" id="3.30.40.10">
    <property type="entry name" value="Zinc/RING finger domain, C3HC4 (zinc finger)"/>
    <property type="match status" value="1"/>
</dbReference>
<accession>D2VGY6</accession>
<feature type="transmembrane region" description="Helical" evidence="2">
    <location>
        <begin position="144"/>
        <end position="166"/>
    </location>
</feature>
<keyword evidence="5" id="KW-1185">Reference proteome</keyword>